<dbReference type="InterPro" id="IPR052902">
    <property type="entry name" value="ABC-2_transporter"/>
</dbReference>
<keyword evidence="8" id="KW-1185">Reference proteome</keyword>
<proteinExistence type="inferred from homology"/>
<keyword evidence="3 5" id="KW-1133">Transmembrane helix</keyword>
<comment type="similarity">
    <text evidence="5">Belongs to the ABC-2 integral membrane protein family.</text>
</comment>
<sequence>MIDFSPRRFRATFAARNREFLRDRAALTWNLLLPALIVLGFAFAFGGVGKVDLTAGVIGDPAALDEASPLALEPVGREAGLERLRHQRLDLLVDPAARTYWVNPDSDRGRLAARALTPAEGWEAQPVPGEPLRYVDWLVPGILAMNMMFSALYGVGYVIVRYRKNGVLKRLSATPLTAFEFLAAQVASRWWLLLAMTAAVYLGTWSLVGFPLRGSPLALVLTFACGGLALISLGLLASVRLASEEMAEGVLNLLAWPMMFLSGVWFATDRLHPWLEEAAWVLPLTHVTHAARAVMLDGAGVADIAGHLLILLAMALVLLVVGARLFRWE</sequence>
<dbReference type="OrthoDB" id="8988363at2"/>
<comment type="subcellular location">
    <subcellularLocation>
        <location evidence="5">Cell inner membrane</location>
        <topology evidence="5">Multi-pass membrane protein</topology>
    </subcellularLocation>
    <subcellularLocation>
        <location evidence="1">Membrane</location>
        <topology evidence="1">Multi-pass membrane protein</topology>
    </subcellularLocation>
</comment>
<feature type="transmembrane region" description="Helical" evidence="5">
    <location>
        <begin position="304"/>
        <end position="326"/>
    </location>
</feature>
<dbReference type="AlphaFoldDB" id="A0A1I1UJD6"/>
<dbReference type="RefSeq" id="WP_093428750.1">
    <property type="nucleotide sequence ID" value="NZ_FOMJ01000007.1"/>
</dbReference>
<feature type="transmembrane region" description="Helical" evidence="5">
    <location>
        <begin position="26"/>
        <end position="45"/>
    </location>
</feature>
<dbReference type="GO" id="GO:0140359">
    <property type="term" value="F:ABC-type transporter activity"/>
    <property type="evidence" value="ECO:0007669"/>
    <property type="project" value="InterPro"/>
</dbReference>
<feature type="transmembrane region" description="Helical" evidence="5">
    <location>
        <begin position="216"/>
        <end position="237"/>
    </location>
</feature>
<dbReference type="STRING" id="1123397.SAMN05660831_02118"/>
<dbReference type="PROSITE" id="PS51012">
    <property type="entry name" value="ABC_TM2"/>
    <property type="match status" value="1"/>
</dbReference>
<accession>A0A1I1UJD6</accession>
<evidence type="ECO:0000256" key="2">
    <source>
        <dbReference type="ARBA" id="ARBA00022692"/>
    </source>
</evidence>
<dbReference type="Pfam" id="PF01061">
    <property type="entry name" value="ABC2_membrane"/>
    <property type="match status" value="1"/>
</dbReference>
<feature type="transmembrane region" description="Helical" evidence="5">
    <location>
        <begin position="190"/>
        <end position="210"/>
    </location>
</feature>
<keyword evidence="5" id="KW-1003">Cell membrane</keyword>
<evidence type="ECO:0000259" key="6">
    <source>
        <dbReference type="PROSITE" id="PS51012"/>
    </source>
</evidence>
<evidence type="ECO:0000256" key="3">
    <source>
        <dbReference type="ARBA" id="ARBA00022989"/>
    </source>
</evidence>
<dbReference type="PANTHER" id="PTHR43027">
    <property type="entry name" value="DOXORUBICIN RESISTANCE ABC TRANSPORTER PERMEASE PROTEIN DRRC-RELATED"/>
    <property type="match status" value="1"/>
</dbReference>
<dbReference type="EMBL" id="FOMJ01000007">
    <property type="protein sequence ID" value="SFD68863.1"/>
    <property type="molecule type" value="Genomic_DNA"/>
</dbReference>
<evidence type="ECO:0000256" key="4">
    <source>
        <dbReference type="ARBA" id="ARBA00023136"/>
    </source>
</evidence>
<keyword evidence="2 5" id="KW-0812">Transmembrane</keyword>
<evidence type="ECO:0000256" key="5">
    <source>
        <dbReference type="RuleBase" id="RU361157"/>
    </source>
</evidence>
<evidence type="ECO:0000313" key="8">
    <source>
        <dbReference type="Proteomes" id="UP000198611"/>
    </source>
</evidence>
<feature type="transmembrane region" description="Helical" evidence="5">
    <location>
        <begin position="137"/>
        <end position="160"/>
    </location>
</feature>
<keyword evidence="5" id="KW-0813">Transport</keyword>
<keyword evidence="4 5" id="KW-0472">Membrane</keyword>
<reference evidence="7 8" key="1">
    <citation type="submission" date="2016-10" db="EMBL/GenBank/DDBJ databases">
        <authorList>
            <person name="de Groot N.N."/>
        </authorList>
    </citation>
    <scope>NUCLEOTIDE SEQUENCE [LARGE SCALE GENOMIC DNA]</scope>
    <source>
        <strain evidence="7 8">HL3</strain>
    </source>
</reference>
<gene>
    <name evidence="7" type="ORF">SAMN05660831_02118</name>
</gene>
<dbReference type="InterPro" id="IPR013525">
    <property type="entry name" value="ABC2_TM"/>
</dbReference>
<evidence type="ECO:0000256" key="1">
    <source>
        <dbReference type="ARBA" id="ARBA00004141"/>
    </source>
</evidence>
<dbReference type="PANTHER" id="PTHR43027:SF2">
    <property type="entry name" value="TRANSPORT PERMEASE PROTEIN"/>
    <property type="match status" value="1"/>
</dbReference>
<protein>
    <recommendedName>
        <fullName evidence="5">Transport permease protein</fullName>
    </recommendedName>
</protein>
<evidence type="ECO:0000313" key="7">
    <source>
        <dbReference type="EMBL" id="SFD68863.1"/>
    </source>
</evidence>
<organism evidence="7 8">
    <name type="scientific">Thiohalospira halophila DSM 15071</name>
    <dbReference type="NCBI Taxonomy" id="1123397"/>
    <lineage>
        <taxon>Bacteria</taxon>
        <taxon>Pseudomonadati</taxon>
        <taxon>Pseudomonadota</taxon>
        <taxon>Gammaproteobacteria</taxon>
        <taxon>Thiohalospirales</taxon>
        <taxon>Thiohalospiraceae</taxon>
        <taxon>Thiohalospira</taxon>
    </lineage>
</organism>
<name>A0A1I1UJD6_9GAMM</name>
<dbReference type="Proteomes" id="UP000198611">
    <property type="component" value="Unassembled WGS sequence"/>
</dbReference>
<dbReference type="GO" id="GO:0005886">
    <property type="term" value="C:plasma membrane"/>
    <property type="evidence" value="ECO:0007669"/>
    <property type="project" value="UniProtKB-SubCell"/>
</dbReference>
<feature type="domain" description="ABC transmembrane type-2" evidence="6">
    <location>
        <begin position="86"/>
        <end position="329"/>
    </location>
</feature>
<feature type="transmembrane region" description="Helical" evidence="5">
    <location>
        <begin position="249"/>
        <end position="267"/>
    </location>
</feature>
<dbReference type="InterPro" id="IPR047817">
    <property type="entry name" value="ABC2_TM_bact-type"/>
</dbReference>